<dbReference type="AlphaFoldDB" id="A0A4R2KNH9"/>
<name>A0A4R2KNH9_9FIRM</name>
<dbReference type="InterPro" id="IPR013123">
    <property type="entry name" value="SpoU_subst-bd"/>
</dbReference>
<dbReference type="InterPro" id="IPR001537">
    <property type="entry name" value="SpoU_MeTrfase"/>
</dbReference>
<dbReference type="GO" id="GO:0008173">
    <property type="term" value="F:RNA methyltransferase activity"/>
    <property type="evidence" value="ECO:0007669"/>
    <property type="project" value="InterPro"/>
</dbReference>
<evidence type="ECO:0000313" key="6">
    <source>
        <dbReference type="Proteomes" id="UP000294919"/>
    </source>
</evidence>
<dbReference type="FunFam" id="3.40.1280.10:FF:000008">
    <property type="entry name" value="Group 3 RNA methyltransferase TrmH"/>
    <property type="match status" value="1"/>
</dbReference>
<organism evidence="5 6">
    <name type="scientific">Marinisporobacter balticus</name>
    <dbReference type="NCBI Taxonomy" id="2018667"/>
    <lineage>
        <taxon>Bacteria</taxon>
        <taxon>Bacillati</taxon>
        <taxon>Bacillota</taxon>
        <taxon>Clostridia</taxon>
        <taxon>Peptostreptococcales</taxon>
        <taxon>Thermotaleaceae</taxon>
        <taxon>Marinisporobacter</taxon>
    </lineage>
</organism>
<dbReference type="SUPFAM" id="SSF55315">
    <property type="entry name" value="L30e-like"/>
    <property type="match status" value="1"/>
</dbReference>
<dbReference type="PANTHER" id="PTHR46429:SF1">
    <property type="entry name" value="23S RRNA (GUANOSINE-2'-O-)-METHYLTRANSFERASE RLMB"/>
    <property type="match status" value="1"/>
</dbReference>
<evidence type="ECO:0000256" key="1">
    <source>
        <dbReference type="ARBA" id="ARBA00007228"/>
    </source>
</evidence>
<dbReference type="Gene3D" id="3.40.1280.10">
    <property type="match status" value="1"/>
</dbReference>
<evidence type="ECO:0000256" key="3">
    <source>
        <dbReference type="ARBA" id="ARBA00022679"/>
    </source>
</evidence>
<dbReference type="EMBL" id="SLWV01000010">
    <property type="protein sequence ID" value="TCO75034.1"/>
    <property type="molecule type" value="Genomic_DNA"/>
</dbReference>
<dbReference type="Pfam" id="PF00588">
    <property type="entry name" value="SpoU_methylase"/>
    <property type="match status" value="1"/>
</dbReference>
<proteinExistence type="inferred from homology"/>
<comment type="caution">
    <text evidence="5">The sequence shown here is derived from an EMBL/GenBank/DDBJ whole genome shotgun (WGS) entry which is preliminary data.</text>
</comment>
<dbReference type="GO" id="GO:0032259">
    <property type="term" value="P:methylation"/>
    <property type="evidence" value="ECO:0007669"/>
    <property type="project" value="UniProtKB-KW"/>
</dbReference>
<dbReference type="InterPro" id="IPR029026">
    <property type="entry name" value="tRNA_m1G_MTases_N"/>
</dbReference>
<dbReference type="SUPFAM" id="SSF75217">
    <property type="entry name" value="alpha/beta knot"/>
    <property type="match status" value="1"/>
</dbReference>
<dbReference type="CDD" id="cd18103">
    <property type="entry name" value="SpoU-like_RlmB"/>
    <property type="match status" value="1"/>
</dbReference>
<dbReference type="Gene3D" id="3.30.1330.30">
    <property type="match status" value="1"/>
</dbReference>
<accession>A0A4R2KNH9</accession>
<dbReference type="SMART" id="SM00967">
    <property type="entry name" value="SpoU_sub_bind"/>
    <property type="match status" value="1"/>
</dbReference>
<dbReference type="GO" id="GO:0005829">
    <property type="term" value="C:cytosol"/>
    <property type="evidence" value="ECO:0007669"/>
    <property type="project" value="TreeGrafter"/>
</dbReference>
<dbReference type="NCBIfam" id="TIGR00186">
    <property type="entry name" value="rRNA_methyl_3"/>
    <property type="match status" value="1"/>
</dbReference>
<keyword evidence="3 5" id="KW-0808">Transferase</keyword>
<dbReference type="InterPro" id="IPR029028">
    <property type="entry name" value="Alpha/beta_knot_MTases"/>
</dbReference>
<dbReference type="InterPro" id="IPR004441">
    <property type="entry name" value="rRNA_MeTrfase_TrmH"/>
</dbReference>
<dbReference type="PANTHER" id="PTHR46429">
    <property type="entry name" value="23S RRNA (GUANOSINE-2'-O-)-METHYLTRANSFERASE RLMB"/>
    <property type="match status" value="1"/>
</dbReference>
<dbReference type="Pfam" id="PF08032">
    <property type="entry name" value="SpoU_sub_bind"/>
    <property type="match status" value="1"/>
</dbReference>
<reference evidence="5 6" key="1">
    <citation type="submission" date="2019-03" db="EMBL/GenBank/DDBJ databases">
        <title>Genomic Encyclopedia of Type Strains, Phase IV (KMG-IV): sequencing the most valuable type-strain genomes for metagenomic binning, comparative biology and taxonomic classification.</title>
        <authorList>
            <person name="Goeker M."/>
        </authorList>
    </citation>
    <scope>NUCLEOTIDE SEQUENCE [LARGE SCALE GENOMIC DNA]</scope>
    <source>
        <strain evidence="5 6">DSM 102940</strain>
    </source>
</reference>
<feature type="domain" description="RNA 2-O ribose methyltransferase substrate binding" evidence="4">
    <location>
        <begin position="6"/>
        <end position="80"/>
    </location>
</feature>
<dbReference type="GO" id="GO:0003723">
    <property type="term" value="F:RNA binding"/>
    <property type="evidence" value="ECO:0007669"/>
    <property type="project" value="InterPro"/>
</dbReference>
<evidence type="ECO:0000313" key="5">
    <source>
        <dbReference type="EMBL" id="TCO75034.1"/>
    </source>
</evidence>
<gene>
    <name evidence="5" type="ORF">EV214_110108</name>
</gene>
<protein>
    <submittedName>
        <fullName evidence="5">23S rRNA (Guanosine2251-2'-O)-methyltransferase</fullName>
    </submittedName>
</protein>
<evidence type="ECO:0000259" key="4">
    <source>
        <dbReference type="SMART" id="SM00967"/>
    </source>
</evidence>
<sequence length="247" mass="26964">MMNSDKIEGRNPVMEALRADREIDKIMITKGAEGSVKKIIGMAKDKGIIIQYVEKQKLDQISESHAHQGVIAFVAAHTYVEIEDILKKAEEKNEDAFIIILDEITDPHNLGSVMRTADAAGVHGIIIPKRRSVGLTGVVAKTSAGAIEYVPVAKVSNIAQTIELLKKEGVWIVGADMAGQKKHYEEDMKGKIALVIGSEGEGIGRLIKEKCDFLVNIPMKGKIGSLNASVAASILMYEVMRQKEKTE</sequence>
<dbReference type="GO" id="GO:0006396">
    <property type="term" value="P:RNA processing"/>
    <property type="evidence" value="ECO:0007669"/>
    <property type="project" value="InterPro"/>
</dbReference>
<dbReference type="InterPro" id="IPR029064">
    <property type="entry name" value="Ribosomal_eL30-like_sf"/>
</dbReference>
<keyword evidence="6" id="KW-1185">Reference proteome</keyword>
<comment type="similarity">
    <text evidence="1">Belongs to the class IV-like SAM-binding methyltransferase superfamily. RNA methyltransferase TrmH family.</text>
</comment>
<evidence type="ECO:0000256" key="2">
    <source>
        <dbReference type="ARBA" id="ARBA00022603"/>
    </source>
</evidence>
<dbReference type="Proteomes" id="UP000294919">
    <property type="component" value="Unassembled WGS sequence"/>
</dbReference>
<keyword evidence="2 5" id="KW-0489">Methyltransferase</keyword>